<accession>A0AA36HKP4</accession>
<evidence type="ECO:0000259" key="1">
    <source>
        <dbReference type="Pfam" id="PF08123"/>
    </source>
</evidence>
<dbReference type="Proteomes" id="UP001178507">
    <property type="component" value="Unassembled WGS sequence"/>
</dbReference>
<dbReference type="EMBL" id="CAUJNA010000027">
    <property type="protein sequence ID" value="CAJ1370596.1"/>
    <property type="molecule type" value="Genomic_DNA"/>
</dbReference>
<sequence length="194" mass="21841">MHEEYCSHFRPEAASAAWEELEPRALARLLAEELRQEAVEGFVDVGSGLGKLVVLAAAITPATCWGIELSPVRAAEARRAWAQLQSEADAALPWTRRVRLLQGSCLKDLPAEALEASHFLFTMRRVGKLPRGTRQVSERFLDLLQQCAAKERVLLSVGKRLEPRDGLEHVDACFLRAEWSDEEDVLIHRYILSR</sequence>
<dbReference type="InterPro" id="IPR025789">
    <property type="entry name" value="DOT1_dom"/>
</dbReference>
<dbReference type="SUPFAM" id="SSF53335">
    <property type="entry name" value="S-adenosyl-L-methionine-dependent methyltransferases"/>
    <property type="match status" value="1"/>
</dbReference>
<name>A0AA36HKP4_9DINO</name>
<evidence type="ECO:0000313" key="2">
    <source>
        <dbReference type="EMBL" id="CAJ1370596.1"/>
    </source>
</evidence>
<dbReference type="Gene3D" id="3.40.50.150">
    <property type="entry name" value="Vaccinia Virus protein VP39"/>
    <property type="match status" value="1"/>
</dbReference>
<gene>
    <name evidence="2" type="ORF">EVOR1521_LOCUS1126</name>
</gene>
<organism evidence="2 3">
    <name type="scientific">Effrenium voratum</name>
    <dbReference type="NCBI Taxonomy" id="2562239"/>
    <lineage>
        <taxon>Eukaryota</taxon>
        <taxon>Sar</taxon>
        <taxon>Alveolata</taxon>
        <taxon>Dinophyceae</taxon>
        <taxon>Suessiales</taxon>
        <taxon>Symbiodiniaceae</taxon>
        <taxon>Effrenium</taxon>
    </lineage>
</organism>
<keyword evidence="3" id="KW-1185">Reference proteome</keyword>
<dbReference type="Pfam" id="PF08123">
    <property type="entry name" value="DOT1"/>
    <property type="match status" value="1"/>
</dbReference>
<feature type="domain" description="DOT1" evidence="1">
    <location>
        <begin position="17"/>
        <end position="85"/>
    </location>
</feature>
<dbReference type="AlphaFoldDB" id="A0AA36HKP4"/>
<proteinExistence type="predicted"/>
<evidence type="ECO:0000313" key="3">
    <source>
        <dbReference type="Proteomes" id="UP001178507"/>
    </source>
</evidence>
<dbReference type="GO" id="GO:0031151">
    <property type="term" value="F:histone H3K79 methyltransferase activity"/>
    <property type="evidence" value="ECO:0007669"/>
    <property type="project" value="InterPro"/>
</dbReference>
<reference evidence="2" key="1">
    <citation type="submission" date="2023-08" db="EMBL/GenBank/DDBJ databases">
        <authorList>
            <person name="Chen Y."/>
            <person name="Shah S."/>
            <person name="Dougan E. K."/>
            <person name="Thang M."/>
            <person name="Chan C."/>
        </authorList>
    </citation>
    <scope>NUCLEOTIDE SEQUENCE</scope>
</reference>
<protein>
    <recommendedName>
        <fullName evidence="1">DOT1 domain-containing protein</fullName>
    </recommendedName>
</protein>
<comment type="caution">
    <text evidence="2">The sequence shown here is derived from an EMBL/GenBank/DDBJ whole genome shotgun (WGS) entry which is preliminary data.</text>
</comment>
<dbReference type="InterPro" id="IPR029063">
    <property type="entry name" value="SAM-dependent_MTases_sf"/>
</dbReference>